<sequence length="982" mass="110132">MFPRPLVFSGLPSPYHIIKEFLQSYHILHAIEMNPEKDNLVPDESLADLQMSKNESLSDGDDKRIMKMNSQDLGPEDWSNIKLVDTEAQCTAETTQDAGKGEDLQEYHNENGESHNDAVVVESGTATEPGADTEERDHEVQLESGDDDRKFEVAVGEDDTPQIHTRIETEGAAQANPTLKDEPEAETKGQEKGDITKDCEDCIDAGSVGRGPEEAADSKDIKPAAEAPERKRSTHVLEKFRGHYTRVQSAMDMCRYDLEHLLRNTEPIHLKPEDFTLPTDLCEFTLDFIRTVQEYVRVNKMDQESLEQLPQNSDTFDIFRDLTRLQSCLVEAVERPLTLVYYYVDAWRLRVVDLGENLNRTHILDPSVRTPERIEIEAFQELMRQYNELHNKYVQVKAQLRSQPAESNSPEDNDSWEWQQATRVCAACRKRFERQSKDAGKGEAPSAVCGGRKDSVASSRFVSIPFSQNGEPFASADAKVAGLMNEMTEHLSGDSDTFDEEQAKLLQQEPYASPVGIANCFVDQAQGEPEILQPTPRYSTAQNPAAVLEANSNPPWLPYGPEAGPQPYQVADHPSSVTSVPEGHGLHPAALSSSERGKRYDELFAEKLEQYQALTEMYEDLAERFDNQTKLYGRSAKRYHDLTERFQELTDRHEEIKKKFETERMIHDQVTSAFVTNAVEVEWTQNLSKSERDARSISPPVSPRGTVFSTPLSKSLDTTDTRQQVDIEGRIEVNGDFQSQRPQSDASSEPVAPAAHRQAESLPESQSMVGSDSTAVETTQTETQVKVLSPEVTAPLEGQSLHQCAQIQSFSEFVEVQCHSWVTICDFLLSFIIPIPRPPILVADSDDSALTDQVSRCMNHHYERAFPWPAMFNILTQLVLLFGIQTWIACAEERDSWLYANNVRPTTLLLSYANGERSVWPGLHGGLLTGGEANLLLWLVLSNSSRVLELLCRAAQGLNLGSHDSMRVLMLGALVLMIVRFG</sequence>
<feature type="compositionally biased region" description="Basic and acidic residues" evidence="2">
    <location>
        <begin position="211"/>
        <end position="232"/>
    </location>
</feature>
<reference evidence="3 4" key="1">
    <citation type="journal article" date="2016" name="PLoS Pathog.">
        <title>Biosynthesis of antibiotic leucinostatins in bio-control fungus Purpureocillium lilacinum and their inhibition on phytophthora revealed by genome mining.</title>
        <authorList>
            <person name="Wang G."/>
            <person name="Liu Z."/>
            <person name="Lin R."/>
            <person name="Li E."/>
            <person name="Mao Z."/>
            <person name="Ling J."/>
            <person name="Yang Y."/>
            <person name="Yin W.B."/>
            <person name="Xie B."/>
        </authorList>
    </citation>
    <scope>NUCLEOTIDE SEQUENCE [LARGE SCALE GENOMIC DNA]</scope>
    <source>
        <strain evidence="3">170</strain>
    </source>
</reference>
<dbReference type="AlphaFoldDB" id="A0A179FSV3"/>
<comment type="caution">
    <text evidence="3">The sequence shown here is derived from an EMBL/GenBank/DDBJ whole genome shotgun (WGS) entry which is preliminary data.</text>
</comment>
<feature type="region of interest" description="Disordered" evidence="2">
    <location>
        <begin position="572"/>
        <end position="593"/>
    </location>
</feature>
<feature type="compositionally biased region" description="Polar residues" evidence="2">
    <location>
        <begin position="736"/>
        <end position="747"/>
    </location>
</feature>
<feature type="region of interest" description="Disordered" evidence="2">
    <location>
        <begin position="687"/>
        <end position="783"/>
    </location>
</feature>
<dbReference type="Proteomes" id="UP000078397">
    <property type="component" value="Unassembled WGS sequence"/>
</dbReference>
<feature type="compositionally biased region" description="Basic and acidic residues" evidence="2">
    <location>
        <begin position="99"/>
        <end position="116"/>
    </location>
</feature>
<evidence type="ECO:0000256" key="2">
    <source>
        <dbReference type="SAM" id="MobiDB-lite"/>
    </source>
</evidence>
<feature type="coiled-coil region" evidence="1">
    <location>
        <begin position="604"/>
        <end position="659"/>
    </location>
</feature>
<evidence type="ECO:0000256" key="1">
    <source>
        <dbReference type="SAM" id="Coils"/>
    </source>
</evidence>
<keyword evidence="4" id="KW-1185">Reference proteome</keyword>
<feature type="compositionally biased region" description="Polar residues" evidence="2">
    <location>
        <begin position="707"/>
        <end position="716"/>
    </location>
</feature>
<feature type="region of interest" description="Disordered" evidence="2">
    <location>
        <begin position="92"/>
        <end position="148"/>
    </location>
</feature>
<organism evidence="3 4">
    <name type="scientific">Pochonia chlamydosporia 170</name>
    <dbReference type="NCBI Taxonomy" id="1380566"/>
    <lineage>
        <taxon>Eukaryota</taxon>
        <taxon>Fungi</taxon>
        <taxon>Dikarya</taxon>
        <taxon>Ascomycota</taxon>
        <taxon>Pezizomycotina</taxon>
        <taxon>Sordariomycetes</taxon>
        <taxon>Hypocreomycetidae</taxon>
        <taxon>Hypocreales</taxon>
        <taxon>Clavicipitaceae</taxon>
        <taxon>Pochonia</taxon>
    </lineage>
</organism>
<gene>
    <name evidence="3" type="ORF">VFPPC_04675</name>
</gene>
<accession>A0A179FSV3</accession>
<feature type="compositionally biased region" description="Polar residues" evidence="2">
    <location>
        <begin position="763"/>
        <end position="775"/>
    </location>
</feature>
<keyword evidence="1" id="KW-0175">Coiled coil</keyword>
<feature type="compositionally biased region" description="Basic and acidic residues" evidence="2">
    <location>
        <begin position="179"/>
        <end position="200"/>
    </location>
</feature>
<evidence type="ECO:0000313" key="3">
    <source>
        <dbReference type="EMBL" id="OAQ68437.1"/>
    </source>
</evidence>
<dbReference type="OrthoDB" id="4938493at2759"/>
<dbReference type="RefSeq" id="XP_018145287.1">
    <property type="nucleotide sequence ID" value="XM_018283987.1"/>
</dbReference>
<feature type="compositionally biased region" description="Basic and acidic residues" evidence="2">
    <location>
        <begin position="717"/>
        <end position="733"/>
    </location>
</feature>
<dbReference type="GeneID" id="28847981"/>
<dbReference type="EMBL" id="LSBJ02000003">
    <property type="protein sequence ID" value="OAQ68437.1"/>
    <property type="molecule type" value="Genomic_DNA"/>
</dbReference>
<protein>
    <submittedName>
        <fullName evidence="3">Uncharacterized protein</fullName>
    </submittedName>
</protein>
<evidence type="ECO:0000313" key="4">
    <source>
        <dbReference type="Proteomes" id="UP000078397"/>
    </source>
</evidence>
<name>A0A179FSV3_METCM</name>
<proteinExistence type="predicted"/>
<feature type="compositionally biased region" description="Basic and acidic residues" evidence="2">
    <location>
        <begin position="133"/>
        <end position="148"/>
    </location>
</feature>
<feature type="region of interest" description="Disordered" evidence="2">
    <location>
        <begin position="168"/>
        <end position="232"/>
    </location>
</feature>
<dbReference type="KEGG" id="pchm:VFPPC_04675"/>